<protein>
    <recommendedName>
        <fullName evidence="4">SH3 domain-containing protein</fullName>
    </recommendedName>
</protein>
<accession>A0A229SL40</accession>
<evidence type="ECO:0008006" key="4">
    <source>
        <dbReference type="Google" id="ProtNLM"/>
    </source>
</evidence>
<keyword evidence="3" id="KW-1185">Reference proteome</keyword>
<sequence length="183" mass="19938">MRLLLVAATIALAVTPSATPASGAPAPAAAKPAVGKDTGLKIDWAWIHFLPTVQSDHLTAYDTDHLSTVCYAWGDGNEYWDVVYDRTGLRTGYTPESYLTDNSFQPCSTVGQTAHVFQPVAWMHLHTDPTWEYQIVNPGDTIGVICSVYDNNLRWDLVVNHSQQQMVGFVDSSAVAANIPADC</sequence>
<feature type="chain" id="PRO_5012014159" description="SH3 domain-containing protein" evidence="1">
    <location>
        <begin position="24"/>
        <end position="183"/>
    </location>
</feature>
<reference evidence="3" key="1">
    <citation type="submission" date="2017-07" db="EMBL/GenBank/DDBJ databases">
        <title>Comparative genome mining reveals phylogenetic distribution patterns of secondary metabolites in Amycolatopsis.</title>
        <authorList>
            <person name="Adamek M."/>
            <person name="Alanjary M."/>
            <person name="Sales-Ortells H."/>
            <person name="Goodfellow M."/>
            <person name="Bull A.T."/>
            <person name="Kalinowski J."/>
            <person name="Ziemert N."/>
        </authorList>
    </citation>
    <scope>NUCLEOTIDE SEQUENCE [LARGE SCALE GENOMIC DNA]</scope>
    <source>
        <strain evidence="3">H5</strain>
    </source>
</reference>
<dbReference type="Proteomes" id="UP000215199">
    <property type="component" value="Unassembled WGS sequence"/>
</dbReference>
<organism evidence="2 3">
    <name type="scientific">Amycolatopsis vastitatis</name>
    <dbReference type="NCBI Taxonomy" id="1905142"/>
    <lineage>
        <taxon>Bacteria</taxon>
        <taxon>Bacillati</taxon>
        <taxon>Actinomycetota</taxon>
        <taxon>Actinomycetes</taxon>
        <taxon>Pseudonocardiales</taxon>
        <taxon>Pseudonocardiaceae</taxon>
        <taxon>Amycolatopsis</taxon>
    </lineage>
</organism>
<proteinExistence type="predicted"/>
<name>A0A229SL40_9PSEU</name>
<keyword evidence="1" id="KW-0732">Signal</keyword>
<feature type="signal peptide" evidence="1">
    <location>
        <begin position="1"/>
        <end position="23"/>
    </location>
</feature>
<dbReference type="AlphaFoldDB" id="A0A229SL40"/>
<comment type="caution">
    <text evidence="2">The sequence shown here is derived from an EMBL/GenBank/DDBJ whole genome shotgun (WGS) entry which is preliminary data.</text>
</comment>
<dbReference type="EMBL" id="NMUL01000077">
    <property type="protein sequence ID" value="OXM59675.1"/>
    <property type="molecule type" value="Genomic_DNA"/>
</dbReference>
<evidence type="ECO:0000256" key="1">
    <source>
        <dbReference type="SAM" id="SignalP"/>
    </source>
</evidence>
<evidence type="ECO:0000313" key="3">
    <source>
        <dbReference type="Proteomes" id="UP000215199"/>
    </source>
</evidence>
<evidence type="ECO:0000313" key="2">
    <source>
        <dbReference type="EMBL" id="OXM59675.1"/>
    </source>
</evidence>
<gene>
    <name evidence="2" type="ORF">CF165_46640</name>
</gene>